<comment type="similarity">
    <text evidence="1 6">Belongs to the acylphosphatase family.</text>
</comment>
<feature type="active site" evidence="4">
    <location>
        <position position="40"/>
    </location>
</feature>
<dbReference type="PROSITE" id="PS00150">
    <property type="entry name" value="ACYLPHOSPHATASE_1"/>
    <property type="match status" value="1"/>
</dbReference>
<reference evidence="9" key="1">
    <citation type="journal article" date="2019" name="Int. J. Syst. Evol. Microbiol.">
        <title>The Global Catalogue of Microorganisms (GCM) 10K type strain sequencing project: providing services to taxonomists for standard genome sequencing and annotation.</title>
        <authorList>
            <consortium name="The Broad Institute Genomics Platform"/>
            <consortium name="The Broad Institute Genome Sequencing Center for Infectious Disease"/>
            <person name="Wu L."/>
            <person name="Ma J."/>
        </authorList>
    </citation>
    <scope>NUCLEOTIDE SEQUENCE [LARGE SCALE GENOMIC DNA]</scope>
    <source>
        <strain evidence="9">CGMCC 4.1782</strain>
    </source>
</reference>
<dbReference type="PROSITE" id="PS00151">
    <property type="entry name" value="ACYLPHOSPHATASE_2"/>
    <property type="match status" value="1"/>
</dbReference>
<protein>
    <recommendedName>
        <fullName evidence="2 4">Acylphosphatase</fullName>
        <ecNumber evidence="2 4">3.6.1.7</ecNumber>
    </recommendedName>
</protein>
<feature type="domain" description="Acylphosphatase-like" evidence="7">
    <location>
        <begin position="7"/>
        <end position="94"/>
    </location>
</feature>
<dbReference type="EMBL" id="JBHUIM010000001">
    <property type="protein sequence ID" value="MFD2246949.1"/>
    <property type="molecule type" value="Genomic_DNA"/>
</dbReference>
<organism evidence="8 9">
    <name type="scientific">Pontibacter ruber</name>
    <dbReference type="NCBI Taxonomy" id="1343895"/>
    <lineage>
        <taxon>Bacteria</taxon>
        <taxon>Pseudomonadati</taxon>
        <taxon>Bacteroidota</taxon>
        <taxon>Cytophagia</taxon>
        <taxon>Cytophagales</taxon>
        <taxon>Hymenobacteraceae</taxon>
        <taxon>Pontibacter</taxon>
    </lineage>
</organism>
<evidence type="ECO:0000313" key="9">
    <source>
        <dbReference type="Proteomes" id="UP001597374"/>
    </source>
</evidence>
<evidence type="ECO:0000313" key="8">
    <source>
        <dbReference type="EMBL" id="MFD2246949.1"/>
    </source>
</evidence>
<evidence type="ECO:0000256" key="2">
    <source>
        <dbReference type="ARBA" id="ARBA00012150"/>
    </source>
</evidence>
<keyword evidence="4 5" id="KW-0378">Hydrolase</keyword>
<dbReference type="InterPro" id="IPR036046">
    <property type="entry name" value="Acylphosphatase-like_dom_sf"/>
</dbReference>
<sequence length="94" mass="10882">MENNRKRIAIRVHGKVQGVFFRASTQEKAQELGLSGFVQNEDDGTVYLEAEGEEAVLKELEQWVHEGPRHARVDKVEVEEKEELKGFKGFEQRR</sequence>
<dbReference type="PANTHER" id="PTHR47268:SF4">
    <property type="entry name" value="ACYLPHOSPHATASE"/>
    <property type="match status" value="1"/>
</dbReference>
<evidence type="ECO:0000256" key="5">
    <source>
        <dbReference type="RuleBase" id="RU000553"/>
    </source>
</evidence>
<comment type="catalytic activity">
    <reaction evidence="3 4 5">
        <text>an acyl phosphate + H2O = a carboxylate + phosphate + H(+)</text>
        <dbReference type="Rhea" id="RHEA:14965"/>
        <dbReference type="ChEBI" id="CHEBI:15377"/>
        <dbReference type="ChEBI" id="CHEBI:15378"/>
        <dbReference type="ChEBI" id="CHEBI:29067"/>
        <dbReference type="ChEBI" id="CHEBI:43474"/>
        <dbReference type="ChEBI" id="CHEBI:59918"/>
        <dbReference type="EC" id="3.6.1.7"/>
    </reaction>
</comment>
<dbReference type="PROSITE" id="PS51160">
    <property type="entry name" value="ACYLPHOSPHATASE_3"/>
    <property type="match status" value="1"/>
</dbReference>
<comment type="caution">
    <text evidence="8">The sequence shown here is derived from an EMBL/GenBank/DDBJ whole genome shotgun (WGS) entry which is preliminary data.</text>
</comment>
<evidence type="ECO:0000256" key="3">
    <source>
        <dbReference type="ARBA" id="ARBA00047645"/>
    </source>
</evidence>
<proteinExistence type="inferred from homology"/>
<dbReference type="InterPro" id="IPR020456">
    <property type="entry name" value="Acylphosphatase"/>
</dbReference>
<dbReference type="Proteomes" id="UP001597374">
    <property type="component" value="Unassembled WGS sequence"/>
</dbReference>
<dbReference type="InterPro" id="IPR017968">
    <property type="entry name" value="Acylphosphatase_CS"/>
</dbReference>
<evidence type="ECO:0000256" key="1">
    <source>
        <dbReference type="ARBA" id="ARBA00005614"/>
    </source>
</evidence>
<dbReference type="PRINTS" id="PR00112">
    <property type="entry name" value="ACYLPHPHTASE"/>
</dbReference>
<evidence type="ECO:0000259" key="7">
    <source>
        <dbReference type="PROSITE" id="PS51160"/>
    </source>
</evidence>
<evidence type="ECO:0000256" key="4">
    <source>
        <dbReference type="PROSITE-ProRule" id="PRU00520"/>
    </source>
</evidence>
<name>A0ABW5CYL8_9BACT</name>
<dbReference type="PANTHER" id="PTHR47268">
    <property type="entry name" value="ACYLPHOSPHATASE"/>
    <property type="match status" value="1"/>
</dbReference>
<dbReference type="EC" id="3.6.1.7" evidence="2 4"/>
<dbReference type="Pfam" id="PF00708">
    <property type="entry name" value="Acylphosphatase"/>
    <property type="match status" value="1"/>
</dbReference>
<dbReference type="Gene3D" id="3.30.70.100">
    <property type="match status" value="1"/>
</dbReference>
<feature type="active site" evidence="4">
    <location>
        <position position="22"/>
    </location>
</feature>
<evidence type="ECO:0000256" key="6">
    <source>
        <dbReference type="RuleBase" id="RU004168"/>
    </source>
</evidence>
<accession>A0ABW5CYL8</accession>
<dbReference type="InterPro" id="IPR001792">
    <property type="entry name" value="Acylphosphatase-like_dom"/>
</dbReference>
<dbReference type="RefSeq" id="WP_250428724.1">
    <property type="nucleotide sequence ID" value="NZ_JALPRR010000001.1"/>
</dbReference>
<gene>
    <name evidence="8" type="ORF">ACFSKP_11830</name>
</gene>
<keyword evidence="9" id="KW-1185">Reference proteome</keyword>
<dbReference type="SUPFAM" id="SSF54975">
    <property type="entry name" value="Acylphosphatase/BLUF domain-like"/>
    <property type="match status" value="1"/>
</dbReference>